<proteinExistence type="predicted"/>
<gene>
    <name evidence="1" type="primary">jg26353</name>
    <name evidence="1" type="ORF">PAEG_LOCUS2468</name>
</gene>
<dbReference type="OrthoDB" id="407509at2759"/>
<keyword evidence="2" id="KW-1185">Reference proteome</keyword>
<organism evidence="1 2">
    <name type="scientific">Pararge aegeria aegeria</name>
    <dbReference type="NCBI Taxonomy" id="348720"/>
    <lineage>
        <taxon>Eukaryota</taxon>
        <taxon>Metazoa</taxon>
        <taxon>Ecdysozoa</taxon>
        <taxon>Arthropoda</taxon>
        <taxon>Hexapoda</taxon>
        <taxon>Insecta</taxon>
        <taxon>Pterygota</taxon>
        <taxon>Neoptera</taxon>
        <taxon>Endopterygota</taxon>
        <taxon>Lepidoptera</taxon>
        <taxon>Glossata</taxon>
        <taxon>Ditrysia</taxon>
        <taxon>Papilionoidea</taxon>
        <taxon>Nymphalidae</taxon>
        <taxon>Satyrinae</taxon>
        <taxon>Satyrini</taxon>
        <taxon>Parargina</taxon>
        <taxon>Pararge</taxon>
    </lineage>
</organism>
<evidence type="ECO:0000313" key="1">
    <source>
        <dbReference type="EMBL" id="CAH2210578.1"/>
    </source>
</evidence>
<dbReference type="AlphaFoldDB" id="A0A8S4QKN7"/>
<accession>A0A8S4QKN7</accession>
<protein>
    <submittedName>
        <fullName evidence="1">Jg26353 protein</fullName>
    </submittedName>
</protein>
<reference evidence="1" key="1">
    <citation type="submission" date="2022-03" db="EMBL/GenBank/DDBJ databases">
        <authorList>
            <person name="Lindestad O."/>
        </authorList>
    </citation>
    <scope>NUCLEOTIDE SEQUENCE</scope>
</reference>
<dbReference type="Proteomes" id="UP000838756">
    <property type="component" value="Unassembled WGS sequence"/>
</dbReference>
<dbReference type="EMBL" id="CAKXAJ010007809">
    <property type="protein sequence ID" value="CAH2210578.1"/>
    <property type="molecule type" value="Genomic_DNA"/>
</dbReference>
<comment type="caution">
    <text evidence="1">The sequence shown here is derived from an EMBL/GenBank/DDBJ whole genome shotgun (WGS) entry which is preliminary data.</text>
</comment>
<name>A0A8S4QKN7_9NEOP</name>
<evidence type="ECO:0000313" key="2">
    <source>
        <dbReference type="Proteomes" id="UP000838756"/>
    </source>
</evidence>
<sequence>MSYSSISMYVIKSEMSRSIEAQRVATLMLQWAVLIARRTDGRWGPNVLEWQLRTGKRSVGRPPTRWTYDTKQVTGRRWKQAAQNRGV</sequence>